<evidence type="ECO:0000256" key="9">
    <source>
        <dbReference type="ARBA" id="ARBA00022764"/>
    </source>
</evidence>
<evidence type="ECO:0000256" key="10">
    <source>
        <dbReference type="ARBA" id="ARBA00022801"/>
    </source>
</evidence>
<evidence type="ECO:0000256" key="12">
    <source>
        <dbReference type="ARBA" id="ARBA00023251"/>
    </source>
</evidence>
<evidence type="ECO:0000256" key="11">
    <source>
        <dbReference type="ARBA" id="ARBA00022833"/>
    </source>
</evidence>
<evidence type="ECO:0000313" key="14">
    <source>
        <dbReference type="EMBL" id="WKN34274.1"/>
    </source>
</evidence>
<dbReference type="InterPro" id="IPR058199">
    <property type="entry name" value="BlaB//VIM/IMP-1"/>
</dbReference>
<protein>
    <recommendedName>
        <fullName evidence="6">beta-lactamase</fullName>
        <ecNumber evidence="6">3.5.2.6</ecNumber>
    </recommendedName>
</protein>
<dbReference type="InterPro" id="IPR050855">
    <property type="entry name" value="NDM-1-like"/>
</dbReference>
<dbReference type="InterPro" id="IPR036866">
    <property type="entry name" value="RibonucZ/Hydroxyglut_hydro"/>
</dbReference>
<feature type="domain" description="Metallo-beta-lactamase" evidence="13">
    <location>
        <begin position="50"/>
        <end position="220"/>
    </location>
</feature>
<dbReference type="AlphaFoldDB" id="A0AA49GNE7"/>
<dbReference type="SMART" id="SM00849">
    <property type="entry name" value="Lactamase_B"/>
    <property type="match status" value="1"/>
</dbReference>
<keyword evidence="11" id="KW-0862">Zinc</keyword>
<evidence type="ECO:0000259" key="13">
    <source>
        <dbReference type="SMART" id="SM00849"/>
    </source>
</evidence>
<keyword evidence="9" id="KW-0574">Periplasm</keyword>
<evidence type="ECO:0000256" key="5">
    <source>
        <dbReference type="ARBA" id="ARBA00011245"/>
    </source>
</evidence>
<sequence length="245" mass="27969">MKIINLLLIILCVPRLLRGQEAPEDLSITHVTGDFYVYTTYHTYEGTPISAHGLYLVTEQGVVLIDTPWDSTQFQPLLDSIQYRHQQPVVMCIATHSHADRTAGLEYYREQGIKTYTSTKTDEISIAQNAKRAEFHFKQDTTFTVGQYSFQTFYPGEGHTADNIVVWFEDERLLHGGCFVKSAEATDLGYIGEANLKTWPGAIKKITKKFGQPDYVIAGHQDWTDNRSLQHTLQLLKQHRKQSSR</sequence>
<evidence type="ECO:0000256" key="3">
    <source>
        <dbReference type="ARBA" id="ARBA00004418"/>
    </source>
</evidence>
<dbReference type="EC" id="3.5.2.6" evidence="6"/>
<evidence type="ECO:0000256" key="1">
    <source>
        <dbReference type="ARBA" id="ARBA00001526"/>
    </source>
</evidence>
<comment type="cofactor">
    <cofactor evidence="2">
        <name>Zn(2+)</name>
        <dbReference type="ChEBI" id="CHEBI:29105"/>
    </cofactor>
</comment>
<reference evidence="14" key="2">
    <citation type="journal article" date="2024" name="Antonie Van Leeuwenhoek">
        <title>Roseihalotalea indica gen. nov., sp. nov., a halophilic Bacteroidetes from mesopelagic Southwest Indian Ocean with higher carbohydrate metabolic potential.</title>
        <authorList>
            <person name="Chen B."/>
            <person name="Zhang M."/>
            <person name="Lin D."/>
            <person name="Ye J."/>
            <person name="Tang K."/>
        </authorList>
    </citation>
    <scope>NUCLEOTIDE SEQUENCE</scope>
    <source>
        <strain evidence="14">TK19036</strain>
    </source>
</reference>
<dbReference type="PANTHER" id="PTHR42951">
    <property type="entry name" value="METALLO-BETA-LACTAMASE DOMAIN-CONTAINING"/>
    <property type="match status" value="1"/>
</dbReference>
<reference evidence="14" key="1">
    <citation type="journal article" date="2023" name="Comput. Struct. Biotechnol. J.">
        <title>Discovery of a novel marine Bacteroidetes with a rich repertoire of carbohydrate-active enzymes.</title>
        <authorList>
            <person name="Chen B."/>
            <person name="Liu G."/>
            <person name="Chen Q."/>
            <person name="Wang H."/>
            <person name="Liu L."/>
            <person name="Tang K."/>
        </authorList>
    </citation>
    <scope>NUCLEOTIDE SEQUENCE</scope>
    <source>
        <strain evidence="14">TK19036</strain>
    </source>
</reference>
<dbReference type="SUPFAM" id="SSF56281">
    <property type="entry name" value="Metallo-hydrolase/oxidoreductase"/>
    <property type="match status" value="1"/>
</dbReference>
<dbReference type="InterPro" id="IPR001279">
    <property type="entry name" value="Metallo-B-lactamas"/>
</dbReference>
<keyword evidence="12" id="KW-0046">Antibiotic resistance</keyword>
<comment type="subcellular location">
    <subcellularLocation>
        <location evidence="3">Periplasm</location>
    </subcellularLocation>
</comment>
<evidence type="ECO:0000256" key="2">
    <source>
        <dbReference type="ARBA" id="ARBA00001947"/>
    </source>
</evidence>
<dbReference type="NCBIfam" id="NF033088">
    <property type="entry name" value="bla_subclass_B1"/>
    <property type="match status" value="1"/>
</dbReference>
<keyword evidence="7" id="KW-0479">Metal-binding</keyword>
<comment type="subunit">
    <text evidence="5">Monomer.</text>
</comment>
<dbReference type="EMBL" id="CP120682">
    <property type="protein sequence ID" value="WKN34274.1"/>
    <property type="molecule type" value="Genomic_DNA"/>
</dbReference>
<proteinExistence type="inferred from homology"/>
<comment type="similarity">
    <text evidence="4">Belongs to the metallo-beta-lactamase superfamily. Class-B beta-lactamase family.</text>
</comment>
<keyword evidence="8" id="KW-0732">Signal</keyword>
<organism evidence="14">
    <name type="scientific">Roseihalotalea indica</name>
    <dbReference type="NCBI Taxonomy" id="2867963"/>
    <lineage>
        <taxon>Bacteria</taxon>
        <taxon>Pseudomonadati</taxon>
        <taxon>Bacteroidota</taxon>
        <taxon>Cytophagia</taxon>
        <taxon>Cytophagales</taxon>
        <taxon>Catalimonadaceae</taxon>
        <taxon>Roseihalotalea</taxon>
    </lineage>
</organism>
<dbReference type="NCBIfam" id="NF012229">
    <property type="entry name" value="bla_class_B_core"/>
    <property type="match status" value="1"/>
</dbReference>
<keyword evidence="10 14" id="KW-0378">Hydrolase</keyword>
<dbReference type="GO" id="GO:0017001">
    <property type="term" value="P:antibiotic catabolic process"/>
    <property type="evidence" value="ECO:0007669"/>
    <property type="project" value="UniProtKB-ARBA"/>
</dbReference>
<dbReference type="Pfam" id="PF00753">
    <property type="entry name" value="Lactamase_B"/>
    <property type="match status" value="1"/>
</dbReference>
<comment type="catalytic activity">
    <reaction evidence="1">
        <text>a beta-lactam + H2O = a substituted beta-amino acid</text>
        <dbReference type="Rhea" id="RHEA:20401"/>
        <dbReference type="ChEBI" id="CHEBI:15377"/>
        <dbReference type="ChEBI" id="CHEBI:35627"/>
        <dbReference type="ChEBI" id="CHEBI:140347"/>
        <dbReference type="EC" id="3.5.2.6"/>
    </reaction>
</comment>
<dbReference type="Gene3D" id="3.60.15.10">
    <property type="entry name" value="Ribonuclease Z/Hydroxyacylglutathione hydrolase-like"/>
    <property type="match status" value="1"/>
</dbReference>
<dbReference type="NCBIfam" id="NF012146">
    <property type="entry name" value="blaB-IND-MUS"/>
    <property type="match status" value="1"/>
</dbReference>
<dbReference type="PANTHER" id="PTHR42951:SF4">
    <property type="entry name" value="ACYL-COENZYME A THIOESTERASE MBLAC2"/>
    <property type="match status" value="1"/>
</dbReference>
<gene>
    <name evidence="14" type="primary">bla</name>
    <name evidence="14" type="ORF">K4G66_18000</name>
</gene>
<dbReference type="GO" id="GO:0008800">
    <property type="term" value="F:beta-lactamase activity"/>
    <property type="evidence" value="ECO:0007669"/>
    <property type="project" value="UniProtKB-EC"/>
</dbReference>
<evidence type="ECO:0000256" key="4">
    <source>
        <dbReference type="ARBA" id="ARBA00005250"/>
    </source>
</evidence>
<evidence type="ECO:0000256" key="8">
    <source>
        <dbReference type="ARBA" id="ARBA00022729"/>
    </source>
</evidence>
<name>A0AA49GNE7_9BACT</name>
<accession>A0AA49GNE7</accession>
<evidence type="ECO:0000256" key="6">
    <source>
        <dbReference type="ARBA" id="ARBA00012865"/>
    </source>
</evidence>
<evidence type="ECO:0000256" key="7">
    <source>
        <dbReference type="ARBA" id="ARBA00022723"/>
    </source>
</evidence>